<dbReference type="InterPro" id="IPR009097">
    <property type="entry name" value="Cyclic_Pdiesterase"/>
</dbReference>
<dbReference type="EMBL" id="JAMSKV010000007">
    <property type="protein sequence ID" value="MCQ8278707.1"/>
    <property type="molecule type" value="Genomic_DNA"/>
</dbReference>
<proteinExistence type="predicted"/>
<protein>
    <submittedName>
        <fullName evidence="3">DUF1868 domain-containing protein</fullName>
    </submittedName>
</protein>
<dbReference type="Gene3D" id="3.90.1140.10">
    <property type="entry name" value="Cyclic phosphodiesterase"/>
    <property type="match status" value="1"/>
</dbReference>
<keyword evidence="4" id="KW-1185">Reference proteome</keyword>
<comment type="caution">
    <text evidence="3">The sequence shown here is derived from an EMBL/GenBank/DDBJ whole genome shotgun (WGS) entry which is preliminary data.</text>
</comment>
<dbReference type="InterPro" id="IPR015069">
    <property type="entry name" value="2H-PEstase_DUF1868"/>
</dbReference>
<name>A0ABT1W755_9PROT</name>
<keyword evidence="1" id="KW-0732">Signal</keyword>
<dbReference type="SUPFAM" id="SSF55144">
    <property type="entry name" value="LigT-like"/>
    <property type="match status" value="1"/>
</dbReference>
<feature type="domain" description="DUF1868" evidence="2">
    <location>
        <begin position="49"/>
        <end position="156"/>
    </location>
</feature>
<reference evidence="3 4" key="1">
    <citation type="submission" date="2022-06" db="EMBL/GenBank/DDBJ databases">
        <title>Endosaccharibacter gen. nov., sp. nov., endophytic bacteria isolated from sugarcane.</title>
        <authorList>
            <person name="Pitiwittayakul N."/>
            <person name="Yukphan P."/>
            <person name="Charoenyingcharoen P."/>
            <person name="Tanasupawat S."/>
        </authorList>
    </citation>
    <scope>NUCLEOTIDE SEQUENCE [LARGE SCALE GENOMIC DNA]</scope>
    <source>
        <strain evidence="3 4">KSS8</strain>
    </source>
</reference>
<dbReference type="InterPro" id="IPR006311">
    <property type="entry name" value="TAT_signal"/>
</dbReference>
<evidence type="ECO:0000259" key="2">
    <source>
        <dbReference type="Pfam" id="PF08975"/>
    </source>
</evidence>
<accession>A0ABT1W755</accession>
<evidence type="ECO:0000256" key="1">
    <source>
        <dbReference type="SAM" id="SignalP"/>
    </source>
</evidence>
<feature type="signal peptide" evidence="1">
    <location>
        <begin position="1"/>
        <end position="33"/>
    </location>
</feature>
<gene>
    <name evidence="3" type="ORF">NFI95_09605</name>
</gene>
<dbReference type="RefSeq" id="WP_422864185.1">
    <property type="nucleotide sequence ID" value="NZ_JAMSKV010000007.1"/>
</dbReference>
<sequence length="272" mass="29942">MTRHTSHPSSLRRRALFAGGALAGLAYARSALGASANTAAGPNVDHSGKFGPDGNVRTWRGDTIITPLPVSSPAFEPMLRINADVTRRFRDTIAATPPSSYHMTIFGGADPNQRAHRRWPPGVALDAPIEVADAAIRRRVEQTRFDYPVPIRMVVDLADGLPETPGVFLQPETPAEGEVLYRLRRTLSDVTGIRPPDIDSFRFHMTFGYAVRPMSDTVAIQFGRSLALWRRWVADAAPVIAFPPPTLCVFDDMFAFRPLLTLKRAGTEDDRP</sequence>
<dbReference type="Pfam" id="PF08975">
    <property type="entry name" value="2H-phosphodiest"/>
    <property type="match status" value="1"/>
</dbReference>
<organism evidence="3 4">
    <name type="scientific">Endosaccharibacter trunci</name>
    <dbReference type="NCBI Taxonomy" id="2812733"/>
    <lineage>
        <taxon>Bacteria</taxon>
        <taxon>Pseudomonadati</taxon>
        <taxon>Pseudomonadota</taxon>
        <taxon>Alphaproteobacteria</taxon>
        <taxon>Acetobacterales</taxon>
        <taxon>Acetobacteraceae</taxon>
        <taxon>Endosaccharibacter</taxon>
    </lineage>
</organism>
<evidence type="ECO:0000313" key="3">
    <source>
        <dbReference type="EMBL" id="MCQ8278707.1"/>
    </source>
</evidence>
<dbReference type="PROSITE" id="PS51318">
    <property type="entry name" value="TAT"/>
    <property type="match status" value="1"/>
</dbReference>
<feature type="chain" id="PRO_5045956547" evidence="1">
    <location>
        <begin position="34"/>
        <end position="272"/>
    </location>
</feature>
<evidence type="ECO:0000313" key="4">
    <source>
        <dbReference type="Proteomes" id="UP001524587"/>
    </source>
</evidence>
<dbReference type="Proteomes" id="UP001524587">
    <property type="component" value="Unassembled WGS sequence"/>
</dbReference>